<name>A0A4U6QBJ7_9ACTN</name>
<feature type="domain" description="SAP" evidence="2">
    <location>
        <begin position="155"/>
        <end position="189"/>
    </location>
</feature>
<proteinExistence type="predicted"/>
<keyword evidence="4" id="KW-1185">Reference proteome</keyword>
<dbReference type="Pfam" id="PF02037">
    <property type="entry name" value="SAP"/>
    <property type="match status" value="1"/>
</dbReference>
<accession>A0A4U6QBJ7</accession>
<dbReference type="RefSeq" id="WP_137451042.1">
    <property type="nucleotide sequence ID" value="NZ_SZZH01000005.1"/>
</dbReference>
<dbReference type="GO" id="GO:0003677">
    <property type="term" value="F:DNA binding"/>
    <property type="evidence" value="ECO:0007669"/>
    <property type="project" value="UniProtKB-KW"/>
</dbReference>
<evidence type="ECO:0000259" key="2">
    <source>
        <dbReference type="PROSITE" id="PS50800"/>
    </source>
</evidence>
<evidence type="ECO:0000256" key="1">
    <source>
        <dbReference type="SAM" id="MobiDB-lite"/>
    </source>
</evidence>
<dbReference type="PROSITE" id="PS50800">
    <property type="entry name" value="SAP"/>
    <property type="match status" value="1"/>
</dbReference>
<dbReference type="SMART" id="SM00513">
    <property type="entry name" value="SAP"/>
    <property type="match status" value="1"/>
</dbReference>
<dbReference type="OrthoDB" id="5206792at2"/>
<dbReference type="InterPro" id="IPR003034">
    <property type="entry name" value="SAP_dom"/>
</dbReference>
<dbReference type="InterPro" id="IPR036361">
    <property type="entry name" value="SAP_dom_sf"/>
</dbReference>
<evidence type="ECO:0000313" key="3">
    <source>
        <dbReference type="EMBL" id="TKV57338.1"/>
    </source>
</evidence>
<keyword evidence="3" id="KW-0238">DNA-binding</keyword>
<organism evidence="3 4">
    <name type="scientific">Nakamurella flava</name>
    <dbReference type="NCBI Taxonomy" id="2576308"/>
    <lineage>
        <taxon>Bacteria</taxon>
        <taxon>Bacillati</taxon>
        <taxon>Actinomycetota</taxon>
        <taxon>Actinomycetes</taxon>
        <taxon>Nakamurellales</taxon>
        <taxon>Nakamurellaceae</taxon>
        <taxon>Nakamurella</taxon>
    </lineage>
</organism>
<feature type="compositionally biased region" description="Basic and acidic residues" evidence="1">
    <location>
        <begin position="126"/>
        <end position="155"/>
    </location>
</feature>
<dbReference type="Gene3D" id="1.10.720.30">
    <property type="entry name" value="SAP domain"/>
    <property type="match status" value="1"/>
</dbReference>
<dbReference type="Proteomes" id="UP000306985">
    <property type="component" value="Unassembled WGS sequence"/>
</dbReference>
<dbReference type="SUPFAM" id="SSF68906">
    <property type="entry name" value="SAP domain"/>
    <property type="match status" value="1"/>
</dbReference>
<evidence type="ECO:0000313" key="4">
    <source>
        <dbReference type="Proteomes" id="UP000306985"/>
    </source>
</evidence>
<comment type="caution">
    <text evidence="3">The sequence shown here is derived from an EMBL/GenBank/DDBJ whole genome shotgun (WGS) entry which is preliminary data.</text>
</comment>
<feature type="region of interest" description="Disordered" evidence="1">
    <location>
        <begin position="126"/>
        <end position="179"/>
    </location>
</feature>
<gene>
    <name evidence="3" type="ORF">FDO65_17590</name>
</gene>
<reference evidence="3 4" key="1">
    <citation type="submission" date="2019-05" db="EMBL/GenBank/DDBJ databases">
        <title>Nakamurella sp. N5BH11, whole genome shotgun sequence.</title>
        <authorList>
            <person name="Tuo L."/>
        </authorList>
    </citation>
    <scope>NUCLEOTIDE SEQUENCE [LARGE SCALE GENOMIC DNA]</scope>
    <source>
        <strain evidence="3 4">N5BH11</strain>
    </source>
</reference>
<sequence length="192" mass="21298">MTSATEMYTAAADQGKSAVESTVGAWRQGTHQLAEQAGQFTGQLPKMDFNEPVQRYFEFVQKTVDVQRELAFRWADLVGQLTSAMVEQAESARSLMVEQADRAADLATEQAGQLREVAHEQADVVEEQKAEAEKAARKAARDEEKANQAKAREQYEGLTKAELSEHLAERGLPKSGNVDELIERLVEDDNSK</sequence>
<feature type="compositionally biased region" description="Basic and acidic residues" evidence="1">
    <location>
        <begin position="162"/>
        <end position="172"/>
    </location>
</feature>
<dbReference type="EMBL" id="SZZH01000005">
    <property type="protein sequence ID" value="TKV57338.1"/>
    <property type="molecule type" value="Genomic_DNA"/>
</dbReference>
<dbReference type="AlphaFoldDB" id="A0A4U6QBJ7"/>
<protein>
    <submittedName>
        <fullName evidence="3">DNA-binding protein</fullName>
    </submittedName>
</protein>